<accession>A0ABR8PXY6</accession>
<evidence type="ECO:0000313" key="4">
    <source>
        <dbReference type="Proteomes" id="UP000627781"/>
    </source>
</evidence>
<feature type="repeat" description="TPR" evidence="1">
    <location>
        <begin position="268"/>
        <end position="301"/>
    </location>
</feature>
<feature type="domain" description="HTH cro/C1-type" evidence="2">
    <location>
        <begin position="10"/>
        <end position="63"/>
    </location>
</feature>
<dbReference type="SMART" id="SM00028">
    <property type="entry name" value="TPR"/>
    <property type="match status" value="6"/>
</dbReference>
<dbReference type="InterPro" id="IPR019734">
    <property type="entry name" value="TPR_rpt"/>
</dbReference>
<keyword evidence="4" id="KW-1185">Reference proteome</keyword>
<dbReference type="PROSITE" id="PS50943">
    <property type="entry name" value="HTH_CROC1"/>
    <property type="match status" value="1"/>
</dbReference>
<dbReference type="RefSeq" id="WP_143318148.1">
    <property type="nucleotide sequence ID" value="NZ_JACSRA010000033.1"/>
</dbReference>
<name>A0ABR8PXY6_9CLOT</name>
<comment type="caution">
    <text evidence="3">The sequence shown here is derived from an EMBL/GenBank/DDBJ whole genome shotgun (WGS) entry which is preliminary data.</text>
</comment>
<reference evidence="3 4" key="1">
    <citation type="submission" date="2020-08" db="EMBL/GenBank/DDBJ databases">
        <title>A Genomic Blueprint of the Chicken Gut Microbiome.</title>
        <authorList>
            <person name="Gilroy R."/>
            <person name="Ravi A."/>
            <person name="Getino M."/>
            <person name="Pursley I."/>
            <person name="Horton D.L."/>
            <person name="Alikhan N.-F."/>
            <person name="Baker D."/>
            <person name="Gharbi K."/>
            <person name="Hall N."/>
            <person name="Watson M."/>
            <person name="Adriaenssens E.M."/>
            <person name="Foster-Nyarko E."/>
            <person name="Jarju S."/>
            <person name="Secka A."/>
            <person name="Antonio M."/>
            <person name="Oren A."/>
            <person name="Chaudhuri R."/>
            <person name="La Ragione R.M."/>
            <person name="Hildebrand F."/>
            <person name="Pallen M.J."/>
        </authorList>
    </citation>
    <scope>NUCLEOTIDE SEQUENCE [LARGE SCALE GENOMIC DNA]</scope>
    <source>
        <strain evidence="3 4">Sa3CVN1</strain>
    </source>
</reference>
<protein>
    <submittedName>
        <fullName evidence="3">Helix-turn-helix transcriptional regulator</fullName>
    </submittedName>
</protein>
<dbReference type="Pfam" id="PF13181">
    <property type="entry name" value="TPR_8"/>
    <property type="match status" value="1"/>
</dbReference>
<dbReference type="Proteomes" id="UP000627781">
    <property type="component" value="Unassembled WGS sequence"/>
</dbReference>
<dbReference type="EMBL" id="JACSRA010000033">
    <property type="protein sequence ID" value="MBD7913032.1"/>
    <property type="molecule type" value="Genomic_DNA"/>
</dbReference>
<dbReference type="Gene3D" id="1.25.40.10">
    <property type="entry name" value="Tetratricopeptide repeat domain"/>
    <property type="match status" value="2"/>
</dbReference>
<dbReference type="InterPro" id="IPR010982">
    <property type="entry name" value="Lambda_DNA-bd_dom_sf"/>
</dbReference>
<evidence type="ECO:0000259" key="2">
    <source>
        <dbReference type="PROSITE" id="PS50943"/>
    </source>
</evidence>
<gene>
    <name evidence="3" type="ORF">H9661_16895</name>
</gene>
<dbReference type="SUPFAM" id="SSF47413">
    <property type="entry name" value="lambda repressor-like DNA-binding domains"/>
    <property type="match status" value="1"/>
</dbReference>
<proteinExistence type="predicted"/>
<evidence type="ECO:0000313" key="3">
    <source>
        <dbReference type="EMBL" id="MBD7913032.1"/>
    </source>
</evidence>
<sequence length="421" mass="49626">MEILSTGEKIKRARIYKGITLKDLCEDKISISKMSCIENGKVKADKEIVQFIANKIELDYDYLIQDVYEQIVENLATIKAGKGNSENIEEDIKHNLYYAVEYEYYELAFDLIHILFSYYLEEQKYEKVQLIISQYYDLYQKNNKDENTIVYYNDMAKYLLQNEEYSEAIAYYVRLREIIDIEDSTGKELFSTVAYNEGICYCRLHNDIKAYDLLKESIRYEDYLQGDINKGKVCQAYAMVCIRLGAEDAQKYVKKTYEYQKSNPMIVASAKGEYGKAYFEVGQNDKAVEEILEGIKMFPRHNKEKYVQFLNESIETLYKYKEYDRAYDLAGQALDLAIETGEIKLIEKSYYFKGSILQRKGNFREAEMYMNLALDSLLKFGTKEERRRRYMDMASMYYNLGDVKDSLKYFSLAMTKEKNIL</sequence>
<dbReference type="InterPro" id="IPR011990">
    <property type="entry name" value="TPR-like_helical_dom_sf"/>
</dbReference>
<dbReference type="CDD" id="cd00093">
    <property type="entry name" value="HTH_XRE"/>
    <property type="match status" value="1"/>
</dbReference>
<dbReference type="InterPro" id="IPR001387">
    <property type="entry name" value="Cro/C1-type_HTH"/>
</dbReference>
<dbReference type="Gene3D" id="1.10.260.40">
    <property type="entry name" value="lambda repressor-like DNA-binding domains"/>
    <property type="match status" value="1"/>
</dbReference>
<keyword evidence="1" id="KW-0802">TPR repeat</keyword>
<evidence type="ECO:0000256" key="1">
    <source>
        <dbReference type="PROSITE-ProRule" id="PRU00339"/>
    </source>
</evidence>
<dbReference type="SUPFAM" id="SSF81901">
    <property type="entry name" value="HCP-like"/>
    <property type="match status" value="1"/>
</dbReference>
<dbReference type="PROSITE" id="PS50005">
    <property type="entry name" value="TPR"/>
    <property type="match status" value="1"/>
</dbReference>
<dbReference type="SUPFAM" id="SSF48452">
    <property type="entry name" value="TPR-like"/>
    <property type="match status" value="1"/>
</dbReference>
<organism evidence="3 4">
    <name type="scientific">Clostridium cibarium</name>
    <dbReference type="NCBI Taxonomy" id="2762247"/>
    <lineage>
        <taxon>Bacteria</taxon>
        <taxon>Bacillati</taxon>
        <taxon>Bacillota</taxon>
        <taxon>Clostridia</taxon>
        <taxon>Eubacteriales</taxon>
        <taxon>Clostridiaceae</taxon>
        <taxon>Clostridium</taxon>
    </lineage>
</organism>